<reference evidence="2" key="1">
    <citation type="submission" date="2019-02" db="EMBL/GenBank/DDBJ databases">
        <authorList>
            <person name="Gruber-Vodicka R. H."/>
            <person name="Seah K. B. B."/>
        </authorList>
    </citation>
    <scope>NUCLEOTIDE SEQUENCE</scope>
    <source>
        <strain evidence="2">BECK_M7</strain>
    </source>
</reference>
<evidence type="ECO:0000313" key="2">
    <source>
        <dbReference type="EMBL" id="VFJ87056.1"/>
    </source>
</evidence>
<sequence>MQRRNLIGLTLAGAASGILMPKAVLGDPEADTSGKSADPMAGGVFYTEEAPGRWKGKEKGHLPIIRVEKKPGKASVQVTTGHEMKGHEHYIIKHILLDENYRFLDEKMFDPSKDKVPISIFSVDKYRGPIYALSVCNKHDTWLSAGKV</sequence>
<organism evidence="2">
    <name type="scientific">Candidatus Kentrum sp. LFY</name>
    <dbReference type="NCBI Taxonomy" id="2126342"/>
    <lineage>
        <taxon>Bacteria</taxon>
        <taxon>Pseudomonadati</taxon>
        <taxon>Pseudomonadota</taxon>
        <taxon>Gammaproteobacteria</taxon>
        <taxon>Candidatus Kentrum</taxon>
    </lineage>
</organism>
<dbReference type="GO" id="GO:0005506">
    <property type="term" value="F:iron ion binding"/>
    <property type="evidence" value="ECO:0007669"/>
    <property type="project" value="InterPro"/>
</dbReference>
<evidence type="ECO:0000259" key="1">
    <source>
        <dbReference type="Pfam" id="PF01880"/>
    </source>
</evidence>
<dbReference type="Pfam" id="PF01880">
    <property type="entry name" value="Desulfoferrodox"/>
    <property type="match status" value="1"/>
</dbReference>
<dbReference type="GO" id="GO:0016491">
    <property type="term" value="F:oxidoreductase activity"/>
    <property type="evidence" value="ECO:0007669"/>
    <property type="project" value="InterPro"/>
</dbReference>
<dbReference type="AlphaFoldDB" id="A0A450U697"/>
<protein>
    <submittedName>
        <fullName evidence="2">Superoxide reductase</fullName>
    </submittedName>
</protein>
<gene>
    <name evidence="2" type="ORF">BECKLFY1418B_GA0070995_100548</name>
</gene>
<dbReference type="EMBL" id="CAADFF010000005">
    <property type="protein sequence ID" value="VFJ87056.1"/>
    <property type="molecule type" value="Genomic_DNA"/>
</dbReference>
<accession>A0A450U697</accession>
<dbReference type="InterPro" id="IPR002742">
    <property type="entry name" value="Desulfoferrodoxin_Fe-bd_dom"/>
</dbReference>
<feature type="domain" description="Desulfoferrodoxin ferrous iron-binding" evidence="1">
    <location>
        <begin position="56"/>
        <end position="143"/>
    </location>
</feature>
<dbReference type="Gene3D" id="2.60.40.730">
    <property type="entry name" value="SOR catalytic domain"/>
    <property type="match status" value="1"/>
</dbReference>
<dbReference type="SUPFAM" id="SSF49367">
    <property type="entry name" value="Superoxide reductase-like"/>
    <property type="match status" value="1"/>
</dbReference>
<name>A0A450U697_9GAMM</name>
<proteinExistence type="predicted"/>
<dbReference type="InterPro" id="IPR036073">
    <property type="entry name" value="Desulfoferrodoxin_Fe-bd_dom_sf"/>
</dbReference>